<dbReference type="Proteomes" id="UP000242590">
    <property type="component" value="Unassembled WGS sequence"/>
</dbReference>
<dbReference type="InterPro" id="IPR002110">
    <property type="entry name" value="Ankyrin_rpt"/>
</dbReference>
<dbReference type="EMBL" id="MWLE01000025">
    <property type="protein sequence ID" value="OOV36150.1"/>
    <property type="molecule type" value="Genomic_DNA"/>
</dbReference>
<keyword evidence="2 3" id="KW-0040">ANK repeat</keyword>
<protein>
    <submittedName>
        <fullName evidence="4">Uncharacterized protein</fullName>
    </submittedName>
</protein>
<evidence type="ECO:0000313" key="5">
    <source>
        <dbReference type="Proteomes" id="UP000242590"/>
    </source>
</evidence>
<gene>
    <name evidence="4" type="ORF">BV53_01895</name>
</gene>
<name>A0A1T1D5R5_9SYNE</name>
<feature type="repeat" description="ANK" evidence="3">
    <location>
        <begin position="36"/>
        <end position="69"/>
    </location>
</feature>
<dbReference type="SMART" id="SM00248">
    <property type="entry name" value="ANK"/>
    <property type="match status" value="1"/>
</dbReference>
<dbReference type="SUPFAM" id="SSF48403">
    <property type="entry name" value="Ankyrin repeat"/>
    <property type="match status" value="1"/>
</dbReference>
<dbReference type="PANTHER" id="PTHR24201">
    <property type="entry name" value="ANK_REP_REGION DOMAIN-CONTAINING PROTEIN"/>
    <property type="match status" value="1"/>
</dbReference>
<dbReference type="PRINTS" id="PR01415">
    <property type="entry name" value="ANKYRIN"/>
</dbReference>
<evidence type="ECO:0000256" key="3">
    <source>
        <dbReference type="PROSITE-ProRule" id="PRU00023"/>
    </source>
</evidence>
<dbReference type="PROSITE" id="PS50297">
    <property type="entry name" value="ANK_REP_REGION"/>
    <property type="match status" value="1"/>
</dbReference>
<proteinExistence type="predicted"/>
<accession>A0A1T1D5R5</accession>
<comment type="caution">
    <text evidence="4">The sequence shown here is derived from an EMBL/GenBank/DDBJ whole genome shotgun (WGS) entry which is preliminary data.</text>
</comment>
<dbReference type="Pfam" id="PF12796">
    <property type="entry name" value="Ank_2"/>
    <property type="match status" value="1"/>
</dbReference>
<dbReference type="InterPro" id="IPR036770">
    <property type="entry name" value="Ankyrin_rpt-contain_sf"/>
</dbReference>
<dbReference type="Gene3D" id="1.25.40.20">
    <property type="entry name" value="Ankyrin repeat-containing domain"/>
    <property type="match status" value="1"/>
</dbReference>
<dbReference type="InterPro" id="IPR050776">
    <property type="entry name" value="Ank_Repeat/CDKN_Inhibitor"/>
</dbReference>
<evidence type="ECO:0000313" key="4">
    <source>
        <dbReference type="EMBL" id="OOV36150.1"/>
    </source>
</evidence>
<dbReference type="PROSITE" id="PS50088">
    <property type="entry name" value="ANK_REPEAT"/>
    <property type="match status" value="1"/>
</dbReference>
<evidence type="ECO:0000256" key="1">
    <source>
        <dbReference type="ARBA" id="ARBA00022737"/>
    </source>
</evidence>
<dbReference type="RefSeq" id="WP_078231946.1">
    <property type="nucleotide sequence ID" value="NZ_MWLE01000025.1"/>
</dbReference>
<sequence length="98" mass="10797">MACTAWNSPRFFMEASSDDVGRCLLEGAEPNARDEDGWTPLHFAARDSKTSEVVQALLDAGADPSARDGYGRTASDLIEESSHLKGIDVYWQLNDARY</sequence>
<dbReference type="AlphaFoldDB" id="A0A1T1D5R5"/>
<dbReference type="PANTHER" id="PTHR24201:SF16">
    <property type="entry name" value="ANKYRIN-1-LIKE-RELATED"/>
    <property type="match status" value="1"/>
</dbReference>
<reference evidence="4 5" key="1">
    <citation type="submission" date="2017-02" db="EMBL/GenBank/DDBJ databases">
        <title>Draft Genome Sequences of 'Candidatus Synechococcus spongiarum', Cyanobacterial Symbionts of the Mediterranean Sponge Aplysina aerophoba from two locations.</title>
        <authorList>
            <person name="Slaby B.M."/>
            <person name="Hentschel U."/>
        </authorList>
    </citation>
    <scope>NUCLEOTIDE SEQUENCE [LARGE SCALE GENOMIC DNA]</scope>
    <source>
        <strain evidence="4">LMB bulk15N</strain>
    </source>
</reference>
<organism evidence="4 5">
    <name type="scientific">Candidatus Synechococcus spongiarum LMB bulk15N</name>
    <dbReference type="NCBI Taxonomy" id="1943583"/>
    <lineage>
        <taxon>Bacteria</taxon>
        <taxon>Bacillati</taxon>
        <taxon>Cyanobacteriota</taxon>
        <taxon>Cyanophyceae</taxon>
        <taxon>Synechococcales</taxon>
        <taxon>Synechococcaceae</taxon>
        <taxon>Synechococcus</taxon>
    </lineage>
</organism>
<dbReference type="OrthoDB" id="9772065at2"/>
<evidence type="ECO:0000256" key="2">
    <source>
        <dbReference type="ARBA" id="ARBA00023043"/>
    </source>
</evidence>
<keyword evidence="1" id="KW-0677">Repeat</keyword>